<dbReference type="AlphaFoldDB" id="A0AAV7WFY3"/>
<feature type="non-terminal residue" evidence="1">
    <location>
        <position position="1"/>
    </location>
</feature>
<reference evidence="1" key="1">
    <citation type="journal article" date="2022" name="bioRxiv">
        <title>Sequencing and chromosome-scale assembly of the giantPleurodeles waltlgenome.</title>
        <authorList>
            <person name="Brown T."/>
            <person name="Elewa A."/>
            <person name="Iarovenko S."/>
            <person name="Subramanian E."/>
            <person name="Araus A.J."/>
            <person name="Petzold A."/>
            <person name="Susuki M."/>
            <person name="Suzuki K.-i.T."/>
            <person name="Hayashi T."/>
            <person name="Toyoda A."/>
            <person name="Oliveira C."/>
            <person name="Osipova E."/>
            <person name="Leigh N.D."/>
            <person name="Simon A."/>
            <person name="Yun M.H."/>
        </authorList>
    </citation>
    <scope>NUCLEOTIDE SEQUENCE</scope>
    <source>
        <strain evidence="1">20211129_DDA</strain>
        <tissue evidence="1">Liver</tissue>
    </source>
</reference>
<name>A0AAV7WFY3_PLEWA</name>
<comment type="caution">
    <text evidence="1">The sequence shown here is derived from an EMBL/GenBank/DDBJ whole genome shotgun (WGS) entry which is preliminary data.</text>
</comment>
<evidence type="ECO:0000313" key="2">
    <source>
        <dbReference type="Proteomes" id="UP001066276"/>
    </source>
</evidence>
<organism evidence="1 2">
    <name type="scientific">Pleurodeles waltl</name>
    <name type="common">Iberian ribbed newt</name>
    <dbReference type="NCBI Taxonomy" id="8319"/>
    <lineage>
        <taxon>Eukaryota</taxon>
        <taxon>Metazoa</taxon>
        <taxon>Chordata</taxon>
        <taxon>Craniata</taxon>
        <taxon>Vertebrata</taxon>
        <taxon>Euteleostomi</taxon>
        <taxon>Amphibia</taxon>
        <taxon>Batrachia</taxon>
        <taxon>Caudata</taxon>
        <taxon>Salamandroidea</taxon>
        <taxon>Salamandridae</taxon>
        <taxon>Pleurodelinae</taxon>
        <taxon>Pleurodeles</taxon>
    </lineage>
</organism>
<gene>
    <name evidence="1" type="ORF">NDU88_006838</name>
</gene>
<proteinExistence type="predicted"/>
<evidence type="ECO:0000313" key="1">
    <source>
        <dbReference type="EMBL" id="KAJ1211478.1"/>
    </source>
</evidence>
<accession>A0AAV7WFY3</accession>
<dbReference type="EMBL" id="JANPWB010000002">
    <property type="protein sequence ID" value="KAJ1211478.1"/>
    <property type="molecule type" value="Genomic_DNA"/>
</dbReference>
<protein>
    <submittedName>
        <fullName evidence="1">Uncharacterized protein</fullName>
    </submittedName>
</protein>
<keyword evidence="2" id="KW-1185">Reference proteome</keyword>
<dbReference type="Proteomes" id="UP001066276">
    <property type="component" value="Chromosome 1_2"/>
</dbReference>
<sequence length="58" mass="6429">VAMLRLDDDNRQVWNATRRFQGGDHTEADLISAVENCSSSSVLGRGGSHMYLYTENSP</sequence>
<feature type="non-terminal residue" evidence="1">
    <location>
        <position position="58"/>
    </location>
</feature>